<sequence length="85" mass="9943">MNDYYLPIQGFQEKAPYYARPSYYGKHTLMQVQATQGRVLLLNPSYHEMMCPHQVKLSCKHSIILLKLHWKANMHGFVLPSQANH</sequence>
<dbReference type="EMBL" id="JACXVP010000012">
    <property type="protein sequence ID" value="KAG5571484.1"/>
    <property type="molecule type" value="Genomic_DNA"/>
</dbReference>
<name>A0A9J5W8C7_SOLCO</name>
<dbReference type="Proteomes" id="UP000824120">
    <property type="component" value="Chromosome 12"/>
</dbReference>
<accession>A0A9J5W8C7</accession>
<dbReference type="AlphaFoldDB" id="A0A9J5W8C7"/>
<comment type="caution">
    <text evidence="1">The sequence shown here is derived from an EMBL/GenBank/DDBJ whole genome shotgun (WGS) entry which is preliminary data.</text>
</comment>
<proteinExistence type="predicted"/>
<reference evidence="1 2" key="1">
    <citation type="submission" date="2020-09" db="EMBL/GenBank/DDBJ databases">
        <title>De no assembly of potato wild relative species, Solanum commersonii.</title>
        <authorList>
            <person name="Cho K."/>
        </authorList>
    </citation>
    <scope>NUCLEOTIDE SEQUENCE [LARGE SCALE GENOMIC DNA]</scope>
    <source>
        <strain evidence="1">LZ3.2</strain>
        <tissue evidence="1">Leaf</tissue>
    </source>
</reference>
<evidence type="ECO:0000313" key="1">
    <source>
        <dbReference type="EMBL" id="KAG5571484.1"/>
    </source>
</evidence>
<keyword evidence="2" id="KW-1185">Reference proteome</keyword>
<evidence type="ECO:0000313" key="2">
    <source>
        <dbReference type="Proteomes" id="UP000824120"/>
    </source>
</evidence>
<gene>
    <name evidence="1" type="ORF">H5410_061250</name>
</gene>
<protein>
    <submittedName>
        <fullName evidence="1">Uncharacterized protein</fullName>
    </submittedName>
</protein>
<organism evidence="1 2">
    <name type="scientific">Solanum commersonii</name>
    <name type="common">Commerson's wild potato</name>
    <name type="synonym">Commerson's nightshade</name>
    <dbReference type="NCBI Taxonomy" id="4109"/>
    <lineage>
        <taxon>Eukaryota</taxon>
        <taxon>Viridiplantae</taxon>
        <taxon>Streptophyta</taxon>
        <taxon>Embryophyta</taxon>
        <taxon>Tracheophyta</taxon>
        <taxon>Spermatophyta</taxon>
        <taxon>Magnoliopsida</taxon>
        <taxon>eudicotyledons</taxon>
        <taxon>Gunneridae</taxon>
        <taxon>Pentapetalae</taxon>
        <taxon>asterids</taxon>
        <taxon>lamiids</taxon>
        <taxon>Solanales</taxon>
        <taxon>Solanaceae</taxon>
        <taxon>Solanoideae</taxon>
        <taxon>Solaneae</taxon>
        <taxon>Solanum</taxon>
    </lineage>
</organism>